<feature type="domain" description="ABC transporter" evidence="4">
    <location>
        <begin position="9"/>
        <end position="236"/>
    </location>
</feature>
<dbReference type="STRING" id="1312852.EG19_02540"/>
<dbReference type="PROSITE" id="PS00211">
    <property type="entry name" value="ABC_TRANSPORTER_1"/>
    <property type="match status" value="1"/>
</dbReference>
<dbReference type="Proteomes" id="UP000027284">
    <property type="component" value="Unassembled WGS sequence"/>
</dbReference>
<accession>A0A062Y0K0</accession>
<name>A0A062Y0K0_9BACT</name>
<proteinExistence type="predicted"/>
<organism evidence="5 6">
    <name type="scientific">Thermoanaerobaculum aquaticum</name>
    <dbReference type="NCBI Taxonomy" id="1312852"/>
    <lineage>
        <taxon>Bacteria</taxon>
        <taxon>Pseudomonadati</taxon>
        <taxon>Acidobacteriota</taxon>
        <taxon>Thermoanaerobaculia</taxon>
        <taxon>Thermoanaerobaculales</taxon>
        <taxon>Thermoanaerobaculaceae</taxon>
        <taxon>Thermoanaerobaculum</taxon>
    </lineage>
</organism>
<evidence type="ECO:0000256" key="3">
    <source>
        <dbReference type="ARBA" id="ARBA00022840"/>
    </source>
</evidence>
<comment type="caution">
    <text evidence="5">The sequence shown here is derived from an EMBL/GenBank/DDBJ whole genome shotgun (WGS) entry which is preliminary data.</text>
</comment>
<keyword evidence="3" id="KW-0067">ATP-binding</keyword>
<dbReference type="RefSeq" id="WP_038048843.1">
    <property type="nucleotide sequence ID" value="NZ_JMFG01000016.1"/>
</dbReference>
<reference evidence="5 6" key="1">
    <citation type="submission" date="2014-04" db="EMBL/GenBank/DDBJ databases">
        <title>The Genome Sequence of Thermoanaerobaculum aquaticum MP-01, The First Cultivated Group 23 Acidobacterium.</title>
        <authorList>
            <person name="Stamps B.W."/>
            <person name="Losey N.A."/>
            <person name="Lawson P.A."/>
            <person name="Stevenson B.S."/>
        </authorList>
    </citation>
    <scope>NUCLEOTIDE SEQUENCE [LARGE SCALE GENOMIC DNA]</scope>
    <source>
        <strain evidence="5 6">MP-01</strain>
    </source>
</reference>
<dbReference type="AlphaFoldDB" id="A0A062Y0K0"/>
<dbReference type="InterPro" id="IPR003439">
    <property type="entry name" value="ABC_transporter-like_ATP-bd"/>
</dbReference>
<protein>
    <recommendedName>
        <fullName evidence="4">ABC transporter domain-containing protein</fullName>
    </recommendedName>
</protein>
<dbReference type="Pfam" id="PF00005">
    <property type="entry name" value="ABC_tran"/>
    <property type="match status" value="1"/>
</dbReference>
<dbReference type="SMART" id="SM00382">
    <property type="entry name" value="AAA"/>
    <property type="match status" value="1"/>
</dbReference>
<dbReference type="InterPro" id="IPR017871">
    <property type="entry name" value="ABC_transporter-like_CS"/>
</dbReference>
<dbReference type="SUPFAM" id="SSF52540">
    <property type="entry name" value="P-loop containing nucleoside triphosphate hydrolases"/>
    <property type="match status" value="1"/>
</dbReference>
<keyword evidence="6" id="KW-1185">Reference proteome</keyword>
<dbReference type="InterPro" id="IPR003593">
    <property type="entry name" value="AAA+_ATPase"/>
</dbReference>
<evidence type="ECO:0000313" key="6">
    <source>
        <dbReference type="Proteomes" id="UP000027284"/>
    </source>
</evidence>
<dbReference type="InterPro" id="IPR025302">
    <property type="entry name" value="DrrA1/2-like_C"/>
</dbReference>
<evidence type="ECO:0000313" key="5">
    <source>
        <dbReference type="EMBL" id="KDA53871.1"/>
    </source>
</evidence>
<dbReference type="EMBL" id="JMFG01000016">
    <property type="protein sequence ID" value="KDA53871.1"/>
    <property type="molecule type" value="Genomic_DNA"/>
</dbReference>
<dbReference type="GO" id="GO:0016887">
    <property type="term" value="F:ATP hydrolysis activity"/>
    <property type="evidence" value="ECO:0007669"/>
    <property type="project" value="InterPro"/>
</dbReference>
<dbReference type="GO" id="GO:0005524">
    <property type="term" value="F:ATP binding"/>
    <property type="evidence" value="ECO:0007669"/>
    <property type="project" value="UniProtKB-KW"/>
</dbReference>
<dbReference type="Gene3D" id="3.40.50.300">
    <property type="entry name" value="P-loop containing nucleotide triphosphate hydrolases"/>
    <property type="match status" value="1"/>
</dbReference>
<gene>
    <name evidence="5" type="ORF">EG19_02540</name>
</gene>
<evidence type="ECO:0000256" key="2">
    <source>
        <dbReference type="ARBA" id="ARBA00022741"/>
    </source>
</evidence>
<dbReference type="InterPro" id="IPR027417">
    <property type="entry name" value="P-loop_NTPase"/>
</dbReference>
<sequence>MKRSSPAVVVLQEVTIRYGTVTAVSSVSLSVSAGEVVALIGPDGAGKTSLLRATAGLQPVSAGKVEVFGLEAWKHRRELHHQLGYLPQHFALYDDLSVAENLAFIGHLMGLQHWQERRSLLLQRLGLANFQDRRAQALSGGMKRKLALAASLMHDPRLLILDEPTTGVDPISRRDFWRLLGEFVAEGLTLMVATPYLDEAQRASRVVLFHRGEVLAQGSPRELTQALKGRLLAVEGEPRAELAAVLADLPGVADVQPFGLGFHVTLAEKAPPPEPQVFQNRGIRLHRFEEIPPTLEDVFLFELSRAAGEPKP</sequence>
<dbReference type="PROSITE" id="PS50893">
    <property type="entry name" value="ABC_TRANSPORTER_2"/>
    <property type="match status" value="1"/>
</dbReference>
<keyword evidence="1" id="KW-0813">Transport</keyword>
<dbReference type="Pfam" id="PF13732">
    <property type="entry name" value="DrrA1-3_C"/>
    <property type="match status" value="1"/>
</dbReference>
<dbReference type="CDD" id="cd03230">
    <property type="entry name" value="ABC_DR_subfamily_A"/>
    <property type="match status" value="1"/>
</dbReference>
<dbReference type="OrthoDB" id="9804819at2"/>
<evidence type="ECO:0000259" key="4">
    <source>
        <dbReference type="PROSITE" id="PS50893"/>
    </source>
</evidence>
<dbReference type="PANTHER" id="PTHR43038">
    <property type="entry name" value="ATP-BINDING CASSETTE, SUB-FAMILY H, MEMBER 1"/>
    <property type="match status" value="1"/>
</dbReference>
<dbReference type="PANTHER" id="PTHR43038:SF3">
    <property type="entry name" value="ABC TRANSPORTER G FAMILY MEMBER 20 ISOFORM X1"/>
    <property type="match status" value="1"/>
</dbReference>
<evidence type="ECO:0000256" key="1">
    <source>
        <dbReference type="ARBA" id="ARBA00022448"/>
    </source>
</evidence>
<keyword evidence="2" id="KW-0547">Nucleotide-binding</keyword>